<evidence type="ECO:0000313" key="3">
    <source>
        <dbReference type="Proteomes" id="UP000032141"/>
    </source>
</evidence>
<evidence type="ECO:0000313" key="2">
    <source>
        <dbReference type="EnsemblPlants" id="Bo01353s010.1"/>
    </source>
</evidence>
<dbReference type="HOGENOM" id="CLU_2797511_0_0_1"/>
<keyword evidence="1" id="KW-0472">Membrane</keyword>
<feature type="transmembrane region" description="Helical" evidence="1">
    <location>
        <begin position="6"/>
        <end position="28"/>
    </location>
</feature>
<keyword evidence="3" id="KW-1185">Reference proteome</keyword>
<dbReference type="Proteomes" id="UP000032141">
    <property type="component" value="Unassembled WGS sequence"/>
</dbReference>
<dbReference type="Gramene" id="Bo01353s010.1">
    <property type="protein sequence ID" value="Bo01353s010.1"/>
    <property type="gene ID" value="Bo01353s010"/>
</dbReference>
<proteinExistence type="predicted"/>
<name>A0A0D2ZUR1_BRAOL</name>
<keyword evidence="1" id="KW-1133">Transmembrane helix</keyword>
<evidence type="ECO:0000256" key="1">
    <source>
        <dbReference type="SAM" id="Phobius"/>
    </source>
</evidence>
<sequence length="68" mass="8060">MSRQWIQLVLVIHMLVPCFATLLTTALFSRIKLVLERCLDLLMHVEPLRLPKKELLQLFLQSLRFRVS</sequence>
<organism evidence="2 3">
    <name type="scientific">Brassica oleracea var. oleracea</name>
    <dbReference type="NCBI Taxonomy" id="109376"/>
    <lineage>
        <taxon>Eukaryota</taxon>
        <taxon>Viridiplantae</taxon>
        <taxon>Streptophyta</taxon>
        <taxon>Embryophyta</taxon>
        <taxon>Tracheophyta</taxon>
        <taxon>Spermatophyta</taxon>
        <taxon>Magnoliopsida</taxon>
        <taxon>eudicotyledons</taxon>
        <taxon>Gunneridae</taxon>
        <taxon>Pentapetalae</taxon>
        <taxon>rosids</taxon>
        <taxon>malvids</taxon>
        <taxon>Brassicales</taxon>
        <taxon>Brassicaceae</taxon>
        <taxon>Brassiceae</taxon>
        <taxon>Brassica</taxon>
    </lineage>
</organism>
<reference evidence="2" key="1">
    <citation type="journal article" date="2014" name="Genome Biol.">
        <title>Transcriptome and methylome profiling reveals relics of genome dominance in the mesopolyploid Brassica oleracea.</title>
        <authorList>
            <person name="Parkin I.A."/>
            <person name="Koh C."/>
            <person name="Tang H."/>
            <person name="Robinson S.J."/>
            <person name="Kagale S."/>
            <person name="Clarke W.E."/>
            <person name="Town C.D."/>
            <person name="Nixon J."/>
            <person name="Krishnakumar V."/>
            <person name="Bidwell S.L."/>
            <person name="Denoeud F."/>
            <person name="Belcram H."/>
            <person name="Links M.G."/>
            <person name="Just J."/>
            <person name="Clarke C."/>
            <person name="Bender T."/>
            <person name="Huebert T."/>
            <person name="Mason A.S."/>
            <person name="Pires J.C."/>
            <person name="Barker G."/>
            <person name="Moore J."/>
            <person name="Walley P.G."/>
            <person name="Manoli S."/>
            <person name="Batley J."/>
            <person name="Edwards D."/>
            <person name="Nelson M.N."/>
            <person name="Wang X."/>
            <person name="Paterson A.H."/>
            <person name="King G."/>
            <person name="Bancroft I."/>
            <person name="Chalhoub B."/>
            <person name="Sharpe A.G."/>
        </authorList>
    </citation>
    <scope>NUCLEOTIDE SEQUENCE [LARGE SCALE GENOMIC DNA]</scope>
    <source>
        <strain evidence="2">cv. TO1000</strain>
    </source>
</reference>
<dbReference type="EnsemblPlants" id="Bo01353s010.1">
    <property type="protein sequence ID" value="Bo01353s010.1"/>
    <property type="gene ID" value="Bo01353s010"/>
</dbReference>
<keyword evidence="1" id="KW-0812">Transmembrane</keyword>
<accession>A0A0D2ZUR1</accession>
<reference evidence="2" key="2">
    <citation type="submission" date="2015-06" db="UniProtKB">
        <authorList>
            <consortium name="EnsemblPlants"/>
        </authorList>
    </citation>
    <scope>IDENTIFICATION</scope>
</reference>
<protein>
    <submittedName>
        <fullName evidence="2">Uncharacterized protein</fullName>
    </submittedName>
</protein>
<dbReference type="AlphaFoldDB" id="A0A0D2ZUR1"/>